<gene>
    <name evidence="2" type="ORF">ACFFHU_09730</name>
</gene>
<dbReference type="Gene3D" id="3.10.450.50">
    <property type="match status" value="1"/>
</dbReference>
<proteinExistence type="predicted"/>
<feature type="domain" description="SnoaL-like" evidence="1">
    <location>
        <begin position="26"/>
        <end position="122"/>
    </location>
</feature>
<evidence type="ECO:0000313" key="2">
    <source>
        <dbReference type="EMBL" id="MFC0564415.1"/>
    </source>
</evidence>
<dbReference type="InterPro" id="IPR032710">
    <property type="entry name" value="NTF2-like_dom_sf"/>
</dbReference>
<evidence type="ECO:0000259" key="1">
    <source>
        <dbReference type="Pfam" id="PF12680"/>
    </source>
</evidence>
<organism evidence="2 3">
    <name type="scientific">Plantactinospora siamensis</name>
    <dbReference type="NCBI Taxonomy" id="555372"/>
    <lineage>
        <taxon>Bacteria</taxon>
        <taxon>Bacillati</taxon>
        <taxon>Actinomycetota</taxon>
        <taxon>Actinomycetes</taxon>
        <taxon>Micromonosporales</taxon>
        <taxon>Micromonosporaceae</taxon>
        <taxon>Plantactinospora</taxon>
    </lineage>
</organism>
<dbReference type="Pfam" id="PF12680">
    <property type="entry name" value="SnoaL_2"/>
    <property type="match status" value="1"/>
</dbReference>
<protein>
    <submittedName>
        <fullName evidence="2">Nuclear transport factor 2 family protein</fullName>
    </submittedName>
</protein>
<name>A0ABV6NUF9_9ACTN</name>
<evidence type="ECO:0000313" key="3">
    <source>
        <dbReference type="Proteomes" id="UP001589894"/>
    </source>
</evidence>
<keyword evidence="3" id="KW-1185">Reference proteome</keyword>
<sequence length="131" mass="14819">MRAALPRARTDWAAGGDTDRRQRELLRRYVDAHRAGDHDALTALLREDLRVSFPPLPLWVDGRAAYQEESRRFADPGDYRIVAVGANRQPAVAVLLRRPDHSPFRLHAVEVLRIEADRVAEIVARQMSGST</sequence>
<dbReference type="SUPFAM" id="SSF54427">
    <property type="entry name" value="NTF2-like"/>
    <property type="match status" value="1"/>
</dbReference>
<dbReference type="EMBL" id="JBHLUE010000005">
    <property type="protein sequence ID" value="MFC0564415.1"/>
    <property type="molecule type" value="Genomic_DNA"/>
</dbReference>
<reference evidence="2 3" key="1">
    <citation type="submission" date="2024-09" db="EMBL/GenBank/DDBJ databases">
        <authorList>
            <person name="Sun Q."/>
            <person name="Mori K."/>
        </authorList>
    </citation>
    <scope>NUCLEOTIDE SEQUENCE [LARGE SCALE GENOMIC DNA]</scope>
    <source>
        <strain evidence="2 3">TBRC 2205</strain>
    </source>
</reference>
<comment type="caution">
    <text evidence="2">The sequence shown here is derived from an EMBL/GenBank/DDBJ whole genome shotgun (WGS) entry which is preliminary data.</text>
</comment>
<accession>A0ABV6NUF9</accession>
<dbReference type="RefSeq" id="WP_377337434.1">
    <property type="nucleotide sequence ID" value="NZ_JBHLUE010000005.1"/>
</dbReference>
<dbReference type="Proteomes" id="UP001589894">
    <property type="component" value="Unassembled WGS sequence"/>
</dbReference>
<dbReference type="InterPro" id="IPR037401">
    <property type="entry name" value="SnoaL-like"/>
</dbReference>